<keyword evidence="3" id="KW-1185">Reference proteome</keyword>
<keyword evidence="1" id="KW-1133">Transmembrane helix</keyword>
<reference evidence="2 3" key="1">
    <citation type="submission" date="2016-10" db="EMBL/GenBank/DDBJ databases">
        <authorList>
            <person name="de Groot N.N."/>
        </authorList>
    </citation>
    <scope>NUCLEOTIDE SEQUENCE [LARGE SCALE GENOMIC DNA]</scope>
    <source>
        <strain evidence="2 3">CGMCC 1.5337</strain>
    </source>
</reference>
<dbReference type="STRING" id="355548.SAMN04487945_2599"/>
<proteinExistence type="predicted"/>
<organism evidence="2 3">
    <name type="scientific">Halobacterium jilantaiense</name>
    <dbReference type="NCBI Taxonomy" id="355548"/>
    <lineage>
        <taxon>Archaea</taxon>
        <taxon>Methanobacteriati</taxon>
        <taxon>Methanobacteriota</taxon>
        <taxon>Stenosarchaea group</taxon>
        <taxon>Halobacteria</taxon>
        <taxon>Halobacteriales</taxon>
        <taxon>Halobacteriaceae</taxon>
        <taxon>Halobacterium</taxon>
    </lineage>
</organism>
<dbReference type="EMBL" id="FOJA01000001">
    <property type="protein sequence ID" value="SEW26277.1"/>
    <property type="molecule type" value="Genomic_DNA"/>
</dbReference>
<dbReference type="Proteomes" id="UP000198518">
    <property type="component" value="Unassembled WGS sequence"/>
</dbReference>
<sequence length="72" mass="8016">MNVFLVAVGVFFLVCSVYPYTRPMDVRSLPPPREWQQTPRQAEETQREYAFALAVSLTILGVLSLAAGLLMG</sequence>
<dbReference type="RefSeq" id="WP_089669900.1">
    <property type="nucleotide sequence ID" value="NZ_FOJA01000001.1"/>
</dbReference>
<dbReference type="OrthoDB" id="293452at2157"/>
<feature type="transmembrane region" description="Helical" evidence="1">
    <location>
        <begin position="49"/>
        <end position="71"/>
    </location>
</feature>
<keyword evidence="1" id="KW-0812">Transmembrane</keyword>
<name>A0A1I0QI11_9EURY</name>
<evidence type="ECO:0000313" key="2">
    <source>
        <dbReference type="EMBL" id="SEW26277.1"/>
    </source>
</evidence>
<keyword evidence="1" id="KW-0472">Membrane</keyword>
<accession>A0A1I0QI11</accession>
<dbReference type="AlphaFoldDB" id="A0A1I0QI11"/>
<gene>
    <name evidence="2" type="ORF">SAMN04487945_2599</name>
</gene>
<evidence type="ECO:0000256" key="1">
    <source>
        <dbReference type="SAM" id="Phobius"/>
    </source>
</evidence>
<evidence type="ECO:0000313" key="3">
    <source>
        <dbReference type="Proteomes" id="UP000198518"/>
    </source>
</evidence>
<protein>
    <submittedName>
        <fullName evidence="2">Uncharacterized protein</fullName>
    </submittedName>
</protein>